<feature type="signal peptide" evidence="1">
    <location>
        <begin position="1"/>
        <end position="22"/>
    </location>
</feature>
<name>A0A9W7CQD3_9STRA</name>
<organism evidence="2 3">
    <name type="scientific">Phytophthora lilii</name>
    <dbReference type="NCBI Taxonomy" id="2077276"/>
    <lineage>
        <taxon>Eukaryota</taxon>
        <taxon>Sar</taxon>
        <taxon>Stramenopiles</taxon>
        <taxon>Oomycota</taxon>
        <taxon>Peronosporomycetes</taxon>
        <taxon>Peronosporales</taxon>
        <taxon>Peronosporaceae</taxon>
        <taxon>Phytophthora</taxon>
    </lineage>
</organism>
<feature type="chain" id="PRO_5040731925" evidence="1">
    <location>
        <begin position="23"/>
        <end position="529"/>
    </location>
</feature>
<evidence type="ECO:0000256" key="1">
    <source>
        <dbReference type="SAM" id="SignalP"/>
    </source>
</evidence>
<protein>
    <submittedName>
        <fullName evidence="2">Unnamed protein product</fullName>
    </submittedName>
</protein>
<gene>
    <name evidence="2" type="ORF">Plil01_001466500</name>
</gene>
<dbReference type="Proteomes" id="UP001165083">
    <property type="component" value="Unassembled WGS sequence"/>
</dbReference>
<dbReference type="Gene3D" id="3.40.50.1820">
    <property type="entry name" value="alpha/beta hydrolase"/>
    <property type="match status" value="1"/>
</dbReference>
<dbReference type="AlphaFoldDB" id="A0A9W7CQD3"/>
<sequence length="529" mass="57708">MTTYLLALAAVVTVLFAFLTQATEPTRPNAQTHMTTDWPSLRFNFTVKRSSMQVHRQSDFTILARPVVSTDATSVLYDAFATFTEDATTYNYSLVGGISYVSFTSPDNMSSLAQCTDSEILPSISFIVSALNNATPISSISTSSGRTIECYGGKLLKAEVNGIAFGLCFSGSSGLQMYGNDMDIFVEYEKEQVEIKMPIAEDKCNAVALSSLVTSIGKSLLTGSAISSSPRHLEADFGLGFLLHDDHSCSCKSTPRPCVFVEGLGALTEKEENVAEDPYWGNLTKHAPCCSSMEYVILNTVNNSWANASQQQKVCDHLLAVNEANQKSIISDTIIVTHSMGSLLLAGAIANGECSLAKSTSWVATAAPMRGSMASDYFQNSCKDDTNFIMEKLIERTGYCPADDGIKSLAYENESYSTPELNAAYAAAQVAYRKNIYASLCSNGYSGLPSNRQVAYWVLGTVVNHKSFKNDGMVEFYSCAGGFPESKFGNRYHDRFYVTELNHADTAFRHGDALFNKAKMPVKWFECVL</sequence>
<dbReference type="PANTHER" id="PTHR22538:SF1">
    <property type="entry name" value="VWFD DOMAIN-CONTAINING PROTEIN"/>
    <property type="match status" value="1"/>
</dbReference>
<evidence type="ECO:0000313" key="2">
    <source>
        <dbReference type="EMBL" id="GMF34434.1"/>
    </source>
</evidence>
<comment type="caution">
    <text evidence="2">The sequence shown here is derived from an EMBL/GenBank/DDBJ whole genome shotgun (WGS) entry which is preliminary data.</text>
</comment>
<reference evidence="2" key="1">
    <citation type="submission" date="2023-04" db="EMBL/GenBank/DDBJ databases">
        <title>Phytophthora lilii NBRC 32176.</title>
        <authorList>
            <person name="Ichikawa N."/>
            <person name="Sato H."/>
            <person name="Tonouchi N."/>
        </authorList>
    </citation>
    <scope>NUCLEOTIDE SEQUENCE</scope>
    <source>
        <strain evidence="2">NBRC 32176</strain>
    </source>
</reference>
<dbReference type="EMBL" id="BSXW01001184">
    <property type="protein sequence ID" value="GMF34434.1"/>
    <property type="molecule type" value="Genomic_DNA"/>
</dbReference>
<evidence type="ECO:0000313" key="3">
    <source>
        <dbReference type="Proteomes" id="UP001165083"/>
    </source>
</evidence>
<dbReference type="OrthoDB" id="95392at2759"/>
<proteinExistence type="predicted"/>
<dbReference type="InterPro" id="IPR029058">
    <property type="entry name" value="AB_hydrolase_fold"/>
</dbReference>
<accession>A0A9W7CQD3</accession>
<dbReference type="PANTHER" id="PTHR22538">
    <property type="entry name" value="CILIA- AND FLAGELLA-ASSOCIATED PROTEIN 74"/>
    <property type="match status" value="1"/>
</dbReference>
<keyword evidence="3" id="KW-1185">Reference proteome</keyword>
<keyword evidence="1" id="KW-0732">Signal</keyword>